<feature type="transmembrane region" description="Helical" evidence="2">
    <location>
        <begin position="12"/>
        <end position="32"/>
    </location>
</feature>
<dbReference type="Gene3D" id="1.25.10.10">
    <property type="entry name" value="Leucine-rich Repeat Variant"/>
    <property type="match status" value="1"/>
</dbReference>
<dbReference type="PANTHER" id="PTHR12984">
    <property type="entry name" value="SCY1-RELATED S/T PROTEIN KINASE-LIKE"/>
    <property type="match status" value="1"/>
</dbReference>
<sequence length="450" mass="48933">MTRAATLDQAKVSVSTTSMAEVFSVVSLYIFAGFSRNSILATWGFMSCSILTHKILDLKVRVQALICIGKLLPDLESWMVSDQILPALPKVNSKEPGILMAVLGIYKLVNENEKFGISKEQCAKSVLPFLVSLCAENTLNLTQFEQFIALIYQLLKKVEKEQRDRLQQLTASQEGQLQIPDFNEIISNSDQQATSNNNDLSFLTTSQPLVSPTPVTNSASNRLTLEDKKRLAAEQEQNLRLRNQSYGAQAKNNSSNDSFLSNSNLTQNAAVDSLLSLSSKANSADRSDLLTPSIKSSSTLPVTSSFDLSEFLPSSSPAITKPAVANTRTTNMVFPNTSTFSQTATSSQGSFGTKLPLYSSSNSALPQPPKASNPVIRSVNQNFFGQNSAAKDANPTSKPDLSAFDSLLSFSNFTNKSVEKKPFPSTYSQTKNSTQLNSLNSKDPFADLLG</sequence>
<reference evidence="4" key="1">
    <citation type="submission" date="2017-02" db="UniProtKB">
        <authorList>
            <consortium name="WormBaseParasite"/>
        </authorList>
    </citation>
    <scope>IDENTIFICATION</scope>
</reference>
<name>A0A0N5AAP9_9BILA</name>
<dbReference type="PANTHER" id="PTHR12984:SF6">
    <property type="entry name" value="SCY1-LIKE PROTEIN 2"/>
    <property type="match status" value="1"/>
</dbReference>
<keyword evidence="2" id="KW-0472">Membrane</keyword>
<dbReference type="Proteomes" id="UP000046393">
    <property type="component" value="Unplaced"/>
</dbReference>
<protein>
    <submittedName>
        <fullName evidence="4">SCY1-like protein 2</fullName>
    </submittedName>
</protein>
<feature type="compositionally biased region" description="Polar residues" evidence="1">
    <location>
        <begin position="191"/>
        <end position="223"/>
    </location>
</feature>
<proteinExistence type="predicted"/>
<evidence type="ECO:0000256" key="1">
    <source>
        <dbReference type="SAM" id="MobiDB-lite"/>
    </source>
</evidence>
<feature type="compositionally biased region" description="Polar residues" evidence="1">
    <location>
        <begin position="425"/>
        <end position="441"/>
    </location>
</feature>
<keyword evidence="2" id="KW-0812">Transmembrane</keyword>
<evidence type="ECO:0000256" key="2">
    <source>
        <dbReference type="SAM" id="Phobius"/>
    </source>
</evidence>
<dbReference type="AlphaFoldDB" id="A0A0N5AAP9"/>
<dbReference type="InterPro" id="IPR051177">
    <property type="entry name" value="CIK-Related_Protein"/>
</dbReference>
<accession>A0A0N5AAP9</accession>
<feature type="region of interest" description="Disordered" evidence="1">
    <location>
        <begin position="417"/>
        <end position="450"/>
    </location>
</feature>
<organism evidence="3 4">
    <name type="scientific">Syphacia muris</name>
    <dbReference type="NCBI Taxonomy" id="451379"/>
    <lineage>
        <taxon>Eukaryota</taxon>
        <taxon>Metazoa</taxon>
        <taxon>Ecdysozoa</taxon>
        <taxon>Nematoda</taxon>
        <taxon>Chromadorea</taxon>
        <taxon>Rhabditida</taxon>
        <taxon>Spirurina</taxon>
        <taxon>Oxyuridomorpha</taxon>
        <taxon>Oxyuroidea</taxon>
        <taxon>Oxyuridae</taxon>
        <taxon>Syphacia</taxon>
    </lineage>
</organism>
<evidence type="ECO:0000313" key="4">
    <source>
        <dbReference type="WBParaSite" id="SMUV_0000122501-mRNA-1"/>
    </source>
</evidence>
<dbReference type="WBParaSite" id="SMUV_0000122501-mRNA-1">
    <property type="protein sequence ID" value="SMUV_0000122501-mRNA-1"/>
    <property type="gene ID" value="SMUV_0000122501"/>
</dbReference>
<dbReference type="STRING" id="451379.A0A0N5AAP9"/>
<dbReference type="InterPro" id="IPR011989">
    <property type="entry name" value="ARM-like"/>
</dbReference>
<keyword evidence="3" id="KW-1185">Reference proteome</keyword>
<keyword evidence="2" id="KW-1133">Transmembrane helix</keyword>
<feature type="region of interest" description="Disordered" evidence="1">
    <location>
        <begin position="191"/>
        <end position="226"/>
    </location>
</feature>
<evidence type="ECO:0000313" key="3">
    <source>
        <dbReference type="Proteomes" id="UP000046393"/>
    </source>
</evidence>